<dbReference type="EMBL" id="GGEC01010853">
    <property type="protein sequence ID" value="MBW91336.1"/>
    <property type="molecule type" value="Transcribed_RNA"/>
</dbReference>
<proteinExistence type="predicted"/>
<evidence type="ECO:0000313" key="1">
    <source>
        <dbReference type="EMBL" id="MBW91336.1"/>
    </source>
</evidence>
<dbReference type="AlphaFoldDB" id="A0A2P2JCY4"/>
<accession>A0A2P2JCY4</accession>
<sequence length="38" mass="4260">MNSLFRAAQPFQASSVSLARSLSHSLLESHEERERDGD</sequence>
<name>A0A2P2JCY4_RHIMU</name>
<reference evidence="1" key="1">
    <citation type="submission" date="2018-02" db="EMBL/GenBank/DDBJ databases">
        <title>Rhizophora mucronata_Transcriptome.</title>
        <authorList>
            <person name="Meera S.P."/>
            <person name="Sreeshan A."/>
            <person name="Augustine A."/>
        </authorList>
    </citation>
    <scope>NUCLEOTIDE SEQUENCE</scope>
    <source>
        <tissue evidence="1">Leaf</tissue>
    </source>
</reference>
<protein>
    <submittedName>
        <fullName evidence="1">Uncharacterized protein</fullName>
    </submittedName>
</protein>
<organism evidence="1">
    <name type="scientific">Rhizophora mucronata</name>
    <name type="common">Asiatic mangrove</name>
    <dbReference type="NCBI Taxonomy" id="61149"/>
    <lineage>
        <taxon>Eukaryota</taxon>
        <taxon>Viridiplantae</taxon>
        <taxon>Streptophyta</taxon>
        <taxon>Embryophyta</taxon>
        <taxon>Tracheophyta</taxon>
        <taxon>Spermatophyta</taxon>
        <taxon>Magnoliopsida</taxon>
        <taxon>eudicotyledons</taxon>
        <taxon>Gunneridae</taxon>
        <taxon>Pentapetalae</taxon>
        <taxon>rosids</taxon>
        <taxon>fabids</taxon>
        <taxon>Malpighiales</taxon>
        <taxon>Rhizophoraceae</taxon>
        <taxon>Rhizophora</taxon>
    </lineage>
</organism>